<sequence length="213" mass="24482">MNYFFKIIQKEIKEQFFSKKSLFFLFACFLIITYVSVKYTVPVKSKLDLYSVFALTASQSISGVMLKFSLFSDKRNQIVESVKIANKTSVFFLAKTVTYLAISLIVCVFYYLILMTCRVEFHLYFFKIICLVFLNLTGINMTSIILILIGDEKTAGYFGGLGFVFPVLILIVFSILFENPFNPFVNIICFMTALITLIAANALYKKSNYYMEI</sequence>
<organism evidence="2 3">
    <name type="scientific">Treponema peruense</name>
    <dbReference type="NCBI Taxonomy" id="2787628"/>
    <lineage>
        <taxon>Bacteria</taxon>
        <taxon>Pseudomonadati</taxon>
        <taxon>Spirochaetota</taxon>
        <taxon>Spirochaetia</taxon>
        <taxon>Spirochaetales</taxon>
        <taxon>Treponemataceae</taxon>
        <taxon>Treponema</taxon>
    </lineage>
</organism>
<gene>
    <name evidence="2" type="ORF">IWA51_09285</name>
</gene>
<feature type="transmembrane region" description="Helical" evidence="1">
    <location>
        <begin position="90"/>
        <end position="113"/>
    </location>
</feature>
<reference evidence="2 3" key="1">
    <citation type="submission" date="2020-11" db="EMBL/GenBank/DDBJ databases">
        <title>Treponema Peruensis nv. sp., first commensal Treponema isolated from human feces.</title>
        <authorList>
            <person name="Belkhou C."/>
            <person name="Raes J."/>
        </authorList>
    </citation>
    <scope>NUCLEOTIDE SEQUENCE [LARGE SCALE GENOMIC DNA]</scope>
    <source>
        <strain evidence="2 3">RCC2812</strain>
    </source>
</reference>
<feature type="transmembrane region" description="Helical" evidence="1">
    <location>
        <begin position="125"/>
        <end position="149"/>
    </location>
</feature>
<keyword evidence="1" id="KW-0812">Transmembrane</keyword>
<dbReference type="EMBL" id="CP064936">
    <property type="protein sequence ID" value="QQA00456.1"/>
    <property type="molecule type" value="Genomic_DNA"/>
</dbReference>
<feature type="transmembrane region" description="Helical" evidence="1">
    <location>
        <begin position="156"/>
        <end position="177"/>
    </location>
</feature>
<keyword evidence="1" id="KW-1133">Transmembrane helix</keyword>
<proteinExistence type="predicted"/>
<accession>A0A7T3RCF1</accession>
<protein>
    <submittedName>
        <fullName evidence="2">Uncharacterized protein</fullName>
    </submittedName>
</protein>
<feature type="transmembrane region" description="Helical" evidence="1">
    <location>
        <begin position="21"/>
        <end position="37"/>
    </location>
</feature>
<keyword evidence="3" id="KW-1185">Reference proteome</keyword>
<dbReference type="Proteomes" id="UP000595224">
    <property type="component" value="Chromosome"/>
</dbReference>
<keyword evidence="1" id="KW-0472">Membrane</keyword>
<dbReference type="RefSeq" id="WP_198442200.1">
    <property type="nucleotide sequence ID" value="NZ_CBCSHE010000001.1"/>
</dbReference>
<evidence type="ECO:0000313" key="3">
    <source>
        <dbReference type="Proteomes" id="UP000595224"/>
    </source>
</evidence>
<dbReference type="AlphaFoldDB" id="A0A7T3RCF1"/>
<name>A0A7T3RCF1_9SPIR</name>
<feature type="transmembrane region" description="Helical" evidence="1">
    <location>
        <begin position="49"/>
        <end position="70"/>
    </location>
</feature>
<evidence type="ECO:0000313" key="2">
    <source>
        <dbReference type="EMBL" id="QQA00456.1"/>
    </source>
</evidence>
<evidence type="ECO:0000256" key="1">
    <source>
        <dbReference type="SAM" id="Phobius"/>
    </source>
</evidence>
<feature type="transmembrane region" description="Helical" evidence="1">
    <location>
        <begin position="183"/>
        <end position="204"/>
    </location>
</feature>
<dbReference type="KEGG" id="tper:IWA51_09285"/>